<evidence type="ECO:0000256" key="4">
    <source>
        <dbReference type="ARBA" id="ARBA00008006"/>
    </source>
</evidence>
<name>X8JW85_9AGAM</name>
<evidence type="ECO:0000256" key="2">
    <source>
        <dbReference type="ARBA" id="ARBA00004569"/>
    </source>
</evidence>
<keyword evidence="14" id="KW-0830">Ubiquinone</keyword>
<feature type="compositionally biased region" description="Polar residues" evidence="13">
    <location>
        <begin position="267"/>
        <end position="290"/>
    </location>
</feature>
<dbReference type="PANTHER" id="PTHR20900:SF0">
    <property type="entry name" value="NADH DEHYDROGENASE [UBIQUINONE] 1 BETA SUBCOMPLEX SUBUNIT 7"/>
    <property type="match status" value="1"/>
</dbReference>
<dbReference type="InterPro" id="IPR008698">
    <property type="entry name" value="NDUB7"/>
</dbReference>
<dbReference type="PROSITE" id="PS51808">
    <property type="entry name" value="CHCH"/>
    <property type="match status" value="1"/>
</dbReference>
<evidence type="ECO:0000256" key="1">
    <source>
        <dbReference type="ARBA" id="ARBA00003195"/>
    </source>
</evidence>
<keyword evidence="7" id="KW-0679">Respiratory chain</keyword>
<evidence type="ECO:0000256" key="7">
    <source>
        <dbReference type="ARBA" id="ARBA00022660"/>
    </source>
</evidence>
<evidence type="ECO:0000313" key="14">
    <source>
        <dbReference type="EMBL" id="EUC67451.1"/>
    </source>
</evidence>
<dbReference type="OrthoDB" id="3260402at2759"/>
<keyword evidence="9" id="KW-0249">Electron transport</keyword>
<feature type="compositionally biased region" description="Low complexity" evidence="13">
    <location>
        <begin position="249"/>
        <end position="266"/>
    </location>
</feature>
<feature type="non-terminal residue" evidence="14">
    <location>
        <position position="378"/>
    </location>
</feature>
<evidence type="ECO:0000256" key="10">
    <source>
        <dbReference type="ARBA" id="ARBA00023128"/>
    </source>
</evidence>
<dbReference type="GO" id="GO:0005743">
    <property type="term" value="C:mitochondrial inner membrane"/>
    <property type="evidence" value="ECO:0007669"/>
    <property type="project" value="UniProtKB-SubCell"/>
</dbReference>
<keyword evidence="12" id="KW-1015">Disulfide bond</keyword>
<proteinExistence type="inferred from homology"/>
<evidence type="ECO:0000256" key="3">
    <source>
        <dbReference type="ARBA" id="ARBA00004637"/>
    </source>
</evidence>
<dbReference type="AlphaFoldDB" id="X8JW85"/>
<accession>X8JW85</accession>
<feature type="region of interest" description="Disordered" evidence="13">
    <location>
        <begin position="194"/>
        <end position="290"/>
    </location>
</feature>
<comment type="function">
    <text evidence="1">Accessory subunit of the mitochondrial membrane respiratory chain NADH dehydrogenase (Complex I), that is believed not to be involved in catalysis. Complex I functions in the transfer of electrons from NADH to the respiratory chain. The immediate electron acceptor for the enzyme is believed to be ubiquinone.</text>
</comment>
<evidence type="ECO:0000256" key="6">
    <source>
        <dbReference type="ARBA" id="ARBA00022448"/>
    </source>
</evidence>
<comment type="similarity">
    <text evidence="4">Belongs to the complex I NDUFB7 subunit family.</text>
</comment>
<evidence type="ECO:0000256" key="5">
    <source>
        <dbReference type="ARBA" id="ARBA00018677"/>
    </source>
</evidence>
<evidence type="ECO:0000256" key="12">
    <source>
        <dbReference type="ARBA" id="ARBA00023157"/>
    </source>
</evidence>
<evidence type="ECO:0000256" key="8">
    <source>
        <dbReference type="ARBA" id="ARBA00022792"/>
    </source>
</evidence>
<comment type="caution">
    <text evidence="14">The sequence shown here is derived from an EMBL/GenBank/DDBJ whole genome shotgun (WGS) entry which is preliminary data.</text>
</comment>
<keyword evidence="6" id="KW-0813">Transport</keyword>
<dbReference type="Pfam" id="PF05676">
    <property type="entry name" value="NDUF_B7"/>
    <property type="match status" value="1"/>
</dbReference>
<evidence type="ECO:0000256" key="9">
    <source>
        <dbReference type="ARBA" id="ARBA00022982"/>
    </source>
</evidence>
<organism evidence="14 15">
    <name type="scientific">Rhizoctonia solani AG-3 Rhs1AP</name>
    <dbReference type="NCBI Taxonomy" id="1086054"/>
    <lineage>
        <taxon>Eukaryota</taxon>
        <taxon>Fungi</taxon>
        <taxon>Dikarya</taxon>
        <taxon>Basidiomycota</taxon>
        <taxon>Agaricomycotina</taxon>
        <taxon>Agaricomycetes</taxon>
        <taxon>Cantharellales</taxon>
        <taxon>Ceratobasidiaceae</taxon>
        <taxon>Rhizoctonia</taxon>
    </lineage>
</organism>
<dbReference type="GO" id="GO:0005758">
    <property type="term" value="C:mitochondrial intermembrane space"/>
    <property type="evidence" value="ECO:0007669"/>
    <property type="project" value="UniProtKB-SubCell"/>
</dbReference>
<evidence type="ECO:0000256" key="13">
    <source>
        <dbReference type="SAM" id="MobiDB-lite"/>
    </source>
</evidence>
<dbReference type="EMBL" id="JATN01000285">
    <property type="protein sequence ID" value="EUC67451.1"/>
    <property type="molecule type" value="Genomic_DNA"/>
</dbReference>
<dbReference type="Proteomes" id="UP000030108">
    <property type="component" value="Unassembled WGS sequence"/>
</dbReference>
<dbReference type="PANTHER" id="PTHR20900">
    <property type="entry name" value="NADH:UBIQUINONE OXIDOREDUCTASE B18-LIKE SUBUNIT"/>
    <property type="match status" value="1"/>
</dbReference>
<comment type="subcellular location">
    <subcellularLocation>
        <location evidence="3">Mitochondrion inner membrane</location>
        <topology evidence="3">Peripheral membrane protein</topology>
    </subcellularLocation>
    <subcellularLocation>
        <location evidence="2">Mitochondrion intermembrane space</location>
    </subcellularLocation>
</comment>
<keyword evidence="8" id="KW-0999">Mitochondrion inner membrane</keyword>
<protein>
    <recommendedName>
        <fullName evidence="5">NADH dehydrogenase [ubiquinone] 1 beta subcomplex subunit 7</fullName>
    </recommendedName>
</protein>
<evidence type="ECO:0000313" key="15">
    <source>
        <dbReference type="Proteomes" id="UP000030108"/>
    </source>
</evidence>
<sequence>MAPLTPQISLTGIGQVRSIIVPDSSKPNSLLVYCDFFLTKTGLLTIPVAKYLESDEVPTSGSYVWLAGPFWMLSGTDGSIEADSFDIVSTNASLGLKLPSPSVFAVGTVATVIERDIHMDVGAYCRDSKSIVTYQIIVTVPNDPRRANMKMPQPGSNIAVRGVLSYIAIHEDIDVDVPVIELESLTYLPRSRADLPSKNEVSPGAPSARTKRQLLAEQKQNSIDTGRPMKKMKSGPPEAFTPEELGAGSSSQSSSVSSSPSGADSSLNTMTSPSATSAESSVGGSPTPMKNTKLVRIMASTIASQQEAAKARIPLAYRDQCSALLIPLNKCRRQGNYMQWNCEHERHEYEKCQYDDLLRRMRQLSKIKKERAAGGGDE</sequence>
<reference evidence="15" key="1">
    <citation type="journal article" date="2014" name="Genome Announc.">
        <title>Draft genome sequence of the plant-pathogenic soil fungus Rhizoctonia solani anastomosis group 3 strain Rhs1AP.</title>
        <authorList>
            <person name="Cubeta M.A."/>
            <person name="Thomas E."/>
            <person name="Dean R.A."/>
            <person name="Jabaji S."/>
            <person name="Neate S.M."/>
            <person name="Tavantzis S."/>
            <person name="Toda T."/>
            <person name="Vilgalys R."/>
            <person name="Bharathan N."/>
            <person name="Fedorova-Abrams N."/>
            <person name="Pakala S.B."/>
            <person name="Pakala S.M."/>
            <person name="Zafar N."/>
            <person name="Joardar V."/>
            <person name="Losada L."/>
            <person name="Nierman W.C."/>
        </authorList>
    </citation>
    <scope>NUCLEOTIDE SEQUENCE [LARGE SCALE GENOMIC DNA]</scope>
    <source>
        <strain evidence="15">AG-3</strain>
    </source>
</reference>
<evidence type="ECO:0000256" key="11">
    <source>
        <dbReference type="ARBA" id="ARBA00023136"/>
    </source>
</evidence>
<gene>
    <name evidence="14" type="ORF">RSOL_511080</name>
</gene>
<keyword evidence="11" id="KW-0472">Membrane</keyword>
<keyword evidence="10" id="KW-0496">Mitochondrion</keyword>